<dbReference type="GO" id="GO:0009166">
    <property type="term" value="P:nucleotide catabolic process"/>
    <property type="evidence" value="ECO:0007669"/>
    <property type="project" value="InterPro"/>
</dbReference>
<evidence type="ECO:0000259" key="3">
    <source>
        <dbReference type="Pfam" id="PF02872"/>
    </source>
</evidence>
<dbReference type="Gene3D" id="3.90.780.10">
    <property type="entry name" value="5'-Nucleotidase, C-terminal domain"/>
    <property type="match status" value="1"/>
</dbReference>
<protein>
    <submittedName>
        <fullName evidence="4">Mannosylglucosyl-3-phosphoglycerate phosphatase</fullName>
        <ecNumber evidence="4">3.1.3.-</ecNumber>
    </submittedName>
</protein>
<name>A0A644X6Y3_9ZZZZ</name>
<reference evidence="4" key="1">
    <citation type="submission" date="2019-08" db="EMBL/GenBank/DDBJ databases">
        <authorList>
            <person name="Kucharzyk K."/>
            <person name="Murdoch R.W."/>
            <person name="Higgins S."/>
            <person name="Loffler F."/>
        </authorList>
    </citation>
    <scope>NUCLEOTIDE SEQUENCE</scope>
</reference>
<proteinExistence type="predicted"/>
<evidence type="ECO:0000313" key="4">
    <source>
        <dbReference type="EMBL" id="MPM11568.1"/>
    </source>
</evidence>
<dbReference type="PANTHER" id="PTHR11575:SF24">
    <property type="entry name" value="5'-NUCLEOTIDASE"/>
    <property type="match status" value="1"/>
</dbReference>
<dbReference type="Pfam" id="PF00149">
    <property type="entry name" value="Metallophos"/>
    <property type="match status" value="1"/>
</dbReference>
<dbReference type="GO" id="GO:0016787">
    <property type="term" value="F:hydrolase activity"/>
    <property type="evidence" value="ECO:0007669"/>
    <property type="project" value="UniProtKB-KW"/>
</dbReference>
<feature type="domain" description="Calcineurin-like phosphoesterase" evidence="2">
    <location>
        <begin position="31"/>
        <end position="217"/>
    </location>
</feature>
<dbReference type="PRINTS" id="PR01607">
    <property type="entry name" value="APYRASEFAMLY"/>
</dbReference>
<sequence>MSKLIPIDILGHADYSARFKKSKDSPGLAVFATEIDRIREQNPNGTLLLDAGDQFCSRLWDGLSIVETLSFIGTDAMTLGNHEFDRGQAFLESCVAHADFPVLCANIVEKETGELVKGTKPWVILERSGVRIGILGLTTEYTPFMVTAASFAPYEVRSSVALSKQYIPEMRKAGAQIVVVLSHFPFYVDDDGGLSGELYDVLANIPPVDVFIGGHIPGDYAGICHNTAVVKGGFGGNSLPHVRLWFDPEKNEVVRKECAVHRVTAVVNVKEDYRLCEERLVAPLREYLDEILAIAEEEMTIHLASETKLGNLLADSAREGAGAQIAYLNATSAGGGIQPGAVTVEDILSVVGYNDYIFRTEMTGRQIWDLFELVYEPERFGNNAGLFFSGVIVSIDHTRPAGSKVLSVSLRDGTPIEMEQEYTVATSEYMASGGNDTSSLSKALIWENTQKRIYDALFAYLRKDGTMRVSPEKRLYENGTPENNHAPF</sequence>
<comment type="caution">
    <text evidence="4">The sequence shown here is derived from an EMBL/GenBank/DDBJ whole genome shotgun (WGS) entry which is preliminary data.</text>
</comment>
<dbReference type="PANTHER" id="PTHR11575">
    <property type="entry name" value="5'-NUCLEOTIDASE-RELATED"/>
    <property type="match status" value="1"/>
</dbReference>
<keyword evidence="1" id="KW-0732">Signal</keyword>
<dbReference type="AlphaFoldDB" id="A0A644X6Y3"/>
<evidence type="ECO:0000259" key="2">
    <source>
        <dbReference type="Pfam" id="PF00149"/>
    </source>
</evidence>
<dbReference type="EC" id="3.1.3.-" evidence="4"/>
<evidence type="ECO:0000256" key="1">
    <source>
        <dbReference type="ARBA" id="ARBA00022729"/>
    </source>
</evidence>
<dbReference type="Pfam" id="PF02872">
    <property type="entry name" value="5_nucleotid_C"/>
    <property type="match status" value="1"/>
</dbReference>
<dbReference type="InterPro" id="IPR006179">
    <property type="entry name" value="5_nucleotidase/apyrase"/>
</dbReference>
<dbReference type="Gene3D" id="3.60.21.10">
    <property type="match status" value="1"/>
</dbReference>
<dbReference type="InterPro" id="IPR029052">
    <property type="entry name" value="Metallo-depent_PP-like"/>
</dbReference>
<dbReference type="InterPro" id="IPR036907">
    <property type="entry name" value="5'-Nucleotdase_C_sf"/>
</dbReference>
<organism evidence="4">
    <name type="scientific">bioreactor metagenome</name>
    <dbReference type="NCBI Taxonomy" id="1076179"/>
    <lineage>
        <taxon>unclassified sequences</taxon>
        <taxon>metagenomes</taxon>
        <taxon>ecological metagenomes</taxon>
    </lineage>
</organism>
<gene>
    <name evidence="4" type="primary">mggB_9</name>
    <name evidence="4" type="ORF">SDC9_57914</name>
</gene>
<dbReference type="SUPFAM" id="SSF56300">
    <property type="entry name" value="Metallo-dependent phosphatases"/>
    <property type="match status" value="1"/>
</dbReference>
<dbReference type="InterPro" id="IPR008334">
    <property type="entry name" value="5'-Nucleotdase_C"/>
</dbReference>
<dbReference type="SUPFAM" id="SSF55816">
    <property type="entry name" value="5'-nucleotidase (syn. UDP-sugar hydrolase), C-terminal domain"/>
    <property type="match status" value="1"/>
</dbReference>
<feature type="domain" description="5'-Nucleotidase C-terminal" evidence="3">
    <location>
        <begin position="304"/>
        <end position="436"/>
    </location>
</feature>
<keyword evidence="4" id="KW-0378">Hydrolase</keyword>
<dbReference type="InterPro" id="IPR004843">
    <property type="entry name" value="Calcineurin-like_PHP"/>
</dbReference>
<dbReference type="EMBL" id="VSSQ01001847">
    <property type="protein sequence ID" value="MPM11568.1"/>
    <property type="molecule type" value="Genomic_DNA"/>
</dbReference>
<accession>A0A644X6Y3</accession>